<dbReference type="GO" id="GO:0043456">
    <property type="term" value="P:regulation of pentose-phosphate shunt"/>
    <property type="evidence" value="ECO:0007669"/>
    <property type="project" value="TreeGrafter"/>
</dbReference>
<dbReference type="OrthoDB" id="9781415at2"/>
<dbReference type="CDD" id="cd07067">
    <property type="entry name" value="HP_PGM_like"/>
    <property type="match status" value="1"/>
</dbReference>
<feature type="binding site" evidence="4">
    <location>
        <position position="58"/>
    </location>
    <ligand>
        <name>substrate</name>
    </ligand>
</feature>
<feature type="active site" description="Proton donor/acceptor" evidence="3">
    <location>
        <position position="82"/>
    </location>
</feature>
<dbReference type="Proteomes" id="UP000004594">
    <property type="component" value="Unassembled WGS sequence"/>
</dbReference>
<protein>
    <recommendedName>
        <fullName evidence="2">Alpha-ribazole phosphatase</fullName>
        <ecNumber evidence="2">3.1.3.73</ecNumber>
    </recommendedName>
</protein>
<dbReference type="SMART" id="SM00855">
    <property type="entry name" value="PGAM"/>
    <property type="match status" value="1"/>
</dbReference>
<dbReference type="PIRSF" id="PIRSF000709">
    <property type="entry name" value="6PFK_2-Ptase"/>
    <property type="match status" value="1"/>
</dbReference>
<dbReference type="GO" id="GO:0004331">
    <property type="term" value="F:fructose-2,6-bisphosphate 2-phosphatase activity"/>
    <property type="evidence" value="ECO:0007669"/>
    <property type="project" value="TreeGrafter"/>
</dbReference>
<dbReference type="eggNOG" id="COG0406">
    <property type="taxonomic scope" value="Bacteria"/>
</dbReference>
<dbReference type="AlphaFoldDB" id="E4L7I9"/>
<dbReference type="InterPro" id="IPR017578">
    <property type="entry name" value="Ribazole_CobC"/>
</dbReference>
<dbReference type="InterPro" id="IPR051695">
    <property type="entry name" value="Phosphoglycerate_Mutase"/>
</dbReference>
<evidence type="ECO:0000313" key="6">
    <source>
        <dbReference type="Proteomes" id="UP000004594"/>
    </source>
</evidence>
<feature type="active site" description="Tele-phosphohistidine intermediate" evidence="3">
    <location>
        <position position="9"/>
    </location>
</feature>
<dbReference type="SUPFAM" id="SSF53254">
    <property type="entry name" value="Phosphoglycerate mutase-like"/>
    <property type="match status" value="1"/>
</dbReference>
<dbReference type="Gene3D" id="3.40.50.1240">
    <property type="entry name" value="Phosphoglycerate mutase-like"/>
    <property type="match status" value="1"/>
</dbReference>
<evidence type="ECO:0000256" key="4">
    <source>
        <dbReference type="PIRSR" id="PIRSR613078-2"/>
    </source>
</evidence>
<dbReference type="EMBL" id="AENT01000004">
    <property type="protein sequence ID" value="EFR43263.1"/>
    <property type="molecule type" value="Genomic_DNA"/>
</dbReference>
<dbReference type="NCBIfam" id="TIGR03162">
    <property type="entry name" value="ribazole_cobC"/>
    <property type="match status" value="1"/>
</dbReference>
<dbReference type="GO" id="GO:0009236">
    <property type="term" value="P:cobalamin biosynthetic process"/>
    <property type="evidence" value="ECO:0007669"/>
    <property type="project" value="UniProtKB-UniRule"/>
</dbReference>
<evidence type="ECO:0000313" key="5">
    <source>
        <dbReference type="EMBL" id="EFR43263.1"/>
    </source>
</evidence>
<dbReference type="EC" id="3.1.3.73" evidence="2"/>
<keyword evidence="1" id="KW-0378">Hydrolase</keyword>
<dbReference type="RefSeq" id="WP_007553883.1">
    <property type="nucleotide sequence ID" value="NZ_AENT01000004.1"/>
</dbReference>
<dbReference type="Pfam" id="PF00300">
    <property type="entry name" value="His_Phos_1"/>
    <property type="match status" value="1"/>
</dbReference>
<evidence type="ECO:0000256" key="2">
    <source>
        <dbReference type="NCBIfam" id="TIGR03162"/>
    </source>
</evidence>
<dbReference type="InterPro" id="IPR029033">
    <property type="entry name" value="His_PPase_superfam"/>
</dbReference>
<dbReference type="GO" id="GO:0045820">
    <property type="term" value="P:negative regulation of glycolytic process"/>
    <property type="evidence" value="ECO:0007669"/>
    <property type="project" value="TreeGrafter"/>
</dbReference>
<evidence type="ECO:0000256" key="3">
    <source>
        <dbReference type="PIRSR" id="PIRSR613078-1"/>
    </source>
</evidence>
<proteinExistence type="predicted"/>
<dbReference type="PANTHER" id="PTHR46517">
    <property type="entry name" value="FRUCTOSE-2,6-BISPHOSPHATASE TIGAR"/>
    <property type="match status" value="1"/>
</dbReference>
<dbReference type="InterPro" id="IPR013078">
    <property type="entry name" value="His_Pase_superF_clade-1"/>
</dbReference>
<dbReference type="PANTHER" id="PTHR46517:SF1">
    <property type="entry name" value="FRUCTOSE-2,6-BISPHOSPHATASE TIGAR"/>
    <property type="match status" value="1"/>
</dbReference>
<gene>
    <name evidence="5" type="ORF">HMPREF9220_1221</name>
</gene>
<sequence>MIRLYFVRHGETEWNKIGKFQGSADISLNNMGKIQADLTAEYIKKFKFDKIYSSPLKRAFETASKIAEKQNIGIIKDERLKEMNFGDWEGLSFDCIEAKWPGRLKEMYYSPDKVNIPNGETFLQVQMRTKKFLNNLLENEGDKNYLIVSHGVTLRTIFCNLLGIPLNKAWNLSQKNANISCIEYRDKNRSILNFLNYTDHLSKVKE</sequence>
<name>E4L7I9_9FIRM</name>
<organism evidence="5 6">
    <name type="scientific">Dialister micraerophilus UPII 345-E</name>
    <dbReference type="NCBI Taxonomy" id="910314"/>
    <lineage>
        <taxon>Bacteria</taxon>
        <taxon>Bacillati</taxon>
        <taxon>Bacillota</taxon>
        <taxon>Negativicutes</taxon>
        <taxon>Veillonellales</taxon>
        <taxon>Veillonellaceae</taxon>
        <taxon>Dialister</taxon>
    </lineage>
</organism>
<evidence type="ECO:0000256" key="1">
    <source>
        <dbReference type="ARBA" id="ARBA00022801"/>
    </source>
</evidence>
<accession>E4L7I9</accession>
<feature type="binding site" evidence="4">
    <location>
        <begin position="8"/>
        <end position="15"/>
    </location>
    <ligand>
        <name>substrate</name>
    </ligand>
</feature>
<dbReference type="GO" id="GO:0043755">
    <property type="term" value="F:alpha-ribazole phosphatase activity"/>
    <property type="evidence" value="ECO:0007669"/>
    <property type="project" value="UniProtKB-UniRule"/>
</dbReference>
<dbReference type="GO" id="GO:0005829">
    <property type="term" value="C:cytosol"/>
    <property type="evidence" value="ECO:0007669"/>
    <property type="project" value="TreeGrafter"/>
</dbReference>
<comment type="caution">
    <text evidence="5">The sequence shown here is derived from an EMBL/GenBank/DDBJ whole genome shotgun (WGS) entry which is preliminary data.</text>
</comment>
<reference evidence="5 6" key="1">
    <citation type="submission" date="2010-11" db="EMBL/GenBank/DDBJ databases">
        <authorList>
            <person name="Durkin A.S."/>
            <person name="Madupu R."/>
            <person name="Torralba M."/>
            <person name="Gillis M."/>
            <person name="Methe B."/>
            <person name="Sutton G."/>
            <person name="Nelson K.E."/>
        </authorList>
    </citation>
    <scope>NUCLEOTIDE SEQUENCE [LARGE SCALE GENOMIC DNA]</scope>
    <source>
        <strain evidence="5 6">UPII 345-E</strain>
    </source>
</reference>